<comment type="caution">
    <text evidence="1">The sequence shown here is derived from an EMBL/GenBank/DDBJ whole genome shotgun (WGS) entry which is preliminary data.</text>
</comment>
<sequence>MGNLQKGFPPGTPMDIQEKVLKNKHLFKNVYGTLKSLPLLALDRAMFPRCTKKSAQKPAKPLNSLEDLAHKIDKRFVLTYTSQVVNNGSLDSVPTWEESLINLDYLLAWA</sequence>
<gene>
    <name evidence="1" type="ORF">DSO57_1035147</name>
</gene>
<accession>A0ACC2SCK4</accession>
<keyword evidence="2" id="KW-1185">Reference proteome</keyword>
<reference evidence="1" key="1">
    <citation type="submission" date="2022-04" db="EMBL/GenBank/DDBJ databases">
        <title>Genome of the entomopathogenic fungus Entomophthora muscae.</title>
        <authorList>
            <person name="Elya C."/>
            <person name="Lovett B.R."/>
            <person name="Lee E."/>
            <person name="Macias A.M."/>
            <person name="Hajek A.E."/>
            <person name="De Bivort B.L."/>
            <person name="Kasson M.T."/>
            <person name="De Fine Licht H.H."/>
            <person name="Stajich J.E."/>
        </authorList>
    </citation>
    <scope>NUCLEOTIDE SEQUENCE</scope>
    <source>
        <strain evidence="1">Berkeley</strain>
    </source>
</reference>
<evidence type="ECO:0000313" key="2">
    <source>
        <dbReference type="Proteomes" id="UP001165960"/>
    </source>
</evidence>
<protein>
    <submittedName>
        <fullName evidence="1">Uncharacterized protein</fullName>
    </submittedName>
</protein>
<dbReference type="Proteomes" id="UP001165960">
    <property type="component" value="Unassembled WGS sequence"/>
</dbReference>
<name>A0ACC2SCK4_9FUNG</name>
<proteinExistence type="predicted"/>
<evidence type="ECO:0000313" key="1">
    <source>
        <dbReference type="EMBL" id="KAJ9060038.1"/>
    </source>
</evidence>
<dbReference type="EMBL" id="QTSX02005275">
    <property type="protein sequence ID" value="KAJ9060038.1"/>
    <property type="molecule type" value="Genomic_DNA"/>
</dbReference>
<organism evidence="1 2">
    <name type="scientific">Entomophthora muscae</name>
    <dbReference type="NCBI Taxonomy" id="34485"/>
    <lineage>
        <taxon>Eukaryota</taxon>
        <taxon>Fungi</taxon>
        <taxon>Fungi incertae sedis</taxon>
        <taxon>Zoopagomycota</taxon>
        <taxon>Entomophthoromycotina</taxon>
        <taxon>Entomophthoromycetes</taxon>
        <taxon>Entomophthorales</taxon>
        <taxon>Entomophthoraceae</taxon>
        <taxon>Entomophthora</taxon>
    </lineage>
</organism>